<evidence type="ECO:0000256" key="1">
    <source>
        <dbReference type="SAM" id="SignalP"/>
    </source>
</evidence>
<organism evidence="3 4">
    <name type="scientific">Vibrio aquimaris</name>
    <dbReference type="NCBI Taxonomy" id="2587862"/>
    <lineage>
        <taxon>Bacteria</taxon>
        <taxon>Pseudomonadati</taxon>
        <taxon>Pseudomonadota</taxon>
        <taxon>Gammaproteobacteria</taxon>
        <taxon>Vibrionales</taxon>
        <taxon>Vibrionaceae</taxon>
        <taxon>Vibrio</taxon>
    </lineage>
</organism>
<dbReference type="PANTHER" id="PTHR38834">
    <property type="entry name" value="PERIPLASMIC SUBSTRATE BINDING PROTEIN FAMILY 3"/>
    <property type="match status" value="1"/>
</dbReference>
<keyword evidence="1" id="KW-0732">Signal</keyword>
<evidence type="ECO:0000313" key="4">
    <source>
        <dbReference type="Proteomes" id="UP000326936"/>
    </source>
</evidence>
<name>A0A5P9CJ55_9VIBR</name>
<feature type="signal peptide" evidence="1">
    <location>
        <begin position="1"/>
        <end position="23"/>
    </location>
</feature>
<gene>
    <name evidence="3" type="ORF">FIV01_07900</name>
</gene>
<dbReference type="KEGG" id="vaq:FIV01_07900"/>
<evidence type="ECO:0000313" key="3">
    <source>
        <dbReference type="EMBL" id="QFT26348.1"/>
    </source>
</evidence>
<dbReference type="Gene3D" id="3.40.190.10">
    <property type="entry name" value="Periplasmic binding protein-like II"/>
    <property type="match status" value="2"/>
</dbReference>
<sequence length="256" mass="29289" precursor="true">MVTMKSLLRLSIALLLLPFSVSAVELNELRFLTEEYPPYNYTQDGQKKGISIDLLIAAAKSQGVDLTLDDIEVQPWARAYRTTLIKPDAVLFATTRTRLREHLFKWVGPLSTTRIVAMAKKSRGIKIQAALDFVQYRIGVIRDDVGEQLMLELGVPRDGMYEGSLPENIADQLAKDRIDIWAYEENVAKWWLRKKGYNTDDYEPVFVLSDGELYYAFNKGVDDKLVEKLQLGIDAVKDKKNESEQSQYQEIVAKYK</sequence>
<dbReference type="AlphaFoldDB" id="A0A5P9CJ55"/>
<evidence type="ECO:0000259" key="2">
    <source>
        <dbReference type="Pfam" id="PF00497"/>
    </source>
</evidence>
<dbReference type="InterPro" id="IPR001638">
    <property type="entry name" value="Solute-binding_3/MltF_N"/>
</dbReference>
<accession>A0A5P9CJ55</accession>
<protein>
    <submittedName>
        <fullName evidence="3">Bacterial extracellular solute-binding protein, family 3</fullName>
    </submittedName>
</protein>
<dbReference type="SUPFAM" id="SSF53850">
    <property type="entry name" value="Periplasmic binding protein-like II"/>
    <property type="match status" value="1"/>
</dbReference>
<dbReference type="Pfam" id="PF00497">
    <property type="entry name" value="SBP_bac_3"/>
    <property type="match status" value="1"/>
</dbReference>
<dbReference type="Proteomes" id="UP000326936">
    <property type="component" value="Chromosome"/>
</dbReference>
<dbReference type="EMBL" id="CP045350">
    <property type="protein sequence ID" value="QFT26348.1"/>
    <property type="molecule type" value="Genomic_DNA"/>
</dbReference>
<proteinExistence type="predicted"/>
<feature type="domain" description="Solute-binding protein family 3/N-terminal" evidence="2">
    <location>
        <begin position="34"/>
        <end position="239"/>
    </location>
</feature>
<dbReference type="PANTHER" id="PTHR38834:SF3">
    <property type="entry name" value="SOLUTE-BINDING PROTEIN FAMILY 3_N-TERMINAL DOMAIN-CONTAINING PROTEIN"/>
    <property type="match status" value="1"/>
</dbReference>
<keyword evidence="4" id="KW-1185">Reference proteome</keyword>
<reference evidence="3 4" key="1">
    <citation type="submission" date="2019-10" db="EMBL/GenBank/DDBJ databases">
        <title>Complete genome sequence of Vibrio sp. strain THAF100, isolated from non-filtered water from the water column of tank 6 of a marine aquarium containing stony-coral fragments. Water maintained at 26 degree C.</title>
        <authorList>
            <person name="Ruckert C."/>
            <person name="Franco A."/>
            <person name="Kalinowski J."/>
            <person name="Glaeser S."/>
        </authorList>
    </citation>
    <scope>NUCLEOTIDE SEQUENCE [LARGE SCALE GENOMIC DNA]</scope>
    <source>
        <strain evidence="3 4">THAF100</strain>
    </source>
</reference>
<feature type="chain" id="PRO_5024805566" evidence="1">
    <location>
        <begin position="24"/>
        <end position="256"/>
    </location>
</feature>